<evidence type="ECO:0000256" key="1">
    <source>
        <dbReference type="ARBA" id="ARBA00004533"/>
    </source>
</evidence>
<accession>A0A1X7IFG0</accession>
<proteinExistence type="predicted"/>
<name>A0A1X7IFG0_9SPHI</name>
<dbReference type="AlphaFoldDB" id="A0A1X7IFG0"/>
<evidence type="ECO:0000313" key="9">
    <source>
        <dbReference type="Proteomes" id="UP000192980"/>
    </source>
</evidence>
<evidence type="ECO:0000256" key="2">
    <source>
        <dbReference type="ARBA" id="ARBA00022475"/>
    </source>
</evidence>
<dbReference type="InterPro" id="IPR004960">
    <property type="entry name" value="LipA_acyltrans"/>
</dbReference>
<evidence type="ECO:0000256" key="4">
    <source>
        <dbReference type="ARBA" id="ARBA00022679"/>
    </source>
</evidence>
<dbReference type="EMBL" id="FXAU01000001">
    <property type="protein sequence ID" value="SMG13516.1"/>
    <property type="molecule type" value="Genomic_DNA"/>
</dbReference>
<protein>
    <submittedName>
        <fullName evidence="8">KDO2-lipid IV(A) lauroyltransferase</fullName>
    </submittedName>
</protein>
<dbReference type="OrthoDB" id="9801955at2"/>
<sequence>MRQKLIATLLHIISLLPFWILYGISDLLFVLLFYVIKYRKGVVMENLRKAFPEKTEVERRQIAKRFYRFFPDLIVESIKMKSIKASTVIKRIELLNPEEVYKHFKKGKGVIGVTAHYGNWELGIHRLSLMTDYPRLVIYKPLNDKNFNEVYNALRSRFGATMVPMKQILRHMIRLKGTPHISMFVADQTPTYQDSDYFMEFLNQDTLVYTGTERIARLTKNPIVYCHIGRKAKRGYYYCKFTTLVEDPTEYEEHEITALHNRFTEQRIREQPEYWLWSHRRWKRKRRK</sequence>
<dbReference type="RefSeq" id="WP_085471625.1">
    <property type="nucleotide sequence ID" value="NZ_FXAU01000001.1"/>
</dbReference>
<dbReference type="GO" id="GO:0005886">
    <property type="term" value="C:plasma membrane"/>
    <property type="evidence" value="ECO:0007669"/>
    <property type="project" value="UniProtKB-SubCell"/>
</dbReference>
<keyword evidence="7" id="KW-0812">Transmembrane</keyword>
<dbReference type="Pfam" id="PF03279">
    <property type="entry name" value="Lip_A_acyltrans"/>
    <property type="match status" value="1"/>
</dbReference>
<reference evidence="8 9" key="1">
    <citation type="submission" date="2017-04" db="EMBL/GenBank/DDBJ databases">
        <authorList>
            <person name="Afonso C.L."/>
            <person name="Miller P.J."/>
            <person name="Scott M.A."/>
            <person name="Spackman E."/>
            <person name="Goraichik I."/>
            <person name="Dimitrov K.M."/>
            <person name="Suarez D.L."/>
            <person name="Swayne D.E."/>
        </authorList>
    </citation>
    <scope>NUCLEOTIDE SEQUENCE [LARGE SCALE GENOMIC DNA]</scope>
    <source>
        <strain evidence="8 9">DSM 22418</strain>
    </source>
</reference>
<dbReference type="PANTHER" id="PTHR30606:SF10">
    <property type="entry name" value="PHOSPHATIDYLINOSITOL MANNOSIDE ACYLTRANSFERASE"/>
    <property type="match status" value="1"/>
</dbReference>
<dbReference type="GO" id="GO:0009247">
    <property type="term" value="P:glycolipid biosynthetic process"/>
    <property type="evidence" value="ECO:0007669"/>
    <property type="project" value="UniProtKB-ARBA"/>
</dbReference>
<dbReference type="PANTHER" id="PTHR30606">
    <property type="entry name" value="LIPID A BIOSYNTHESIS LAUROYL ACYLTRANSFERASE"/>
    <property type="match status" value="1"/>
</dbReference>
<organism evidence="8 9">
    <name type="scientific">Sphingobacterium psychroaquaticum</name>
    <dbReference type="NCBI Taxonomy" id="561061"/>
    <lineage>
        <taxon>Bacteria</taxon>
        <taxon>Pseudomonadati</taxon>
        <taxon>Bacteroidota</taxon>
        <taxon>Sphingobacteriia</taxon>
        <taxon>Sphingobacteriales</taxon>
        <taxon>Sphingobacteriaceae</taxon>
        <taxon>Sphingobacterium</taxon>
    </lineage>
</organism>
<feature type="transmembrane region" description="Helical" evidence="7">
    <location>
        <begin position="12"/>
        <end position="36"/>
    </location>
</feature>
<evidence type="ECO:0000256" key="6">
    <source>
        <dbReference type="ARBA" id="ARBA00023315"/>
    </source>
</evidence>
<dbReference type="GO" id="GO:0016746">
    <property type="term" value="F:acyltransferase activity"/>
    <property type="evidence" value="ECO:0007669"/>
    <property type="project" value="UniProtKB-KW"/>
</dbReference>
<evidence type="ECO:0000313" key="8">
    <source>
        <dbReference type="EMBL" id="SMG13516.1"/>
    </source>
</evidence>
<evidence type="ECO:0000256" key="3">
    <source>
        <dbReference type="ARBA" id="ARBA00022519"/>
    </source>
</evidence>
<dbReference type="Proteomes" id="UP000192980">
    <property type="component" value="Unassembled WGS sequence"/>
</dbReference>
<keyword evidence="5 7" id="KW-0472">Membrane</keyword>
<keyword evidence="6" id="KW-0012">Acyltransferase</keyword>
<keyword evidence="9" id="KW-1185">Reference proteome</keyword>
<comment type="subcellular location">
    <subcellularLocation>
        <location evidence="1">Cell inner membrane</location>
    </subcellularLocation>
</comment>
<keyword evidence="3" id="KW-0997">Cell inner membrane</keyword>
<gene>
    <name evidence="8" type="ORF">SAMN05660862_0781</name>
</gene>
<keyword evidence="7" id="KW-1133">Transmembrane helix</keyword>
<dbReference type="STRING" id="561061.SAMN05660862_0781"/>
<keyword evidence="2" id="KW-1003">Cell membrane</keyword>
<dbReference type="CDD" id="cd07984">
    <property type="entry name" value="LPLAT_LABLAT-like"/>
    <property type="match status" value="1"/>
</dbReference>
<keyword evidence="4 8" id="KW-0808">Transferase</keyword>
<evidence type="ECO:0000256" key="5">
    <source>
        <dbReference type="ARBA" id="ARBA00023136"/>
    </source>
</evidence>
<evidence type="ECO:0000256" key="7">
    <source>
        <dbReference type="SAM" id="Phobius"/>
    </source>
</evidence>
<dbReference type="PIRSF" id="PIRSF026649">
    <property type="entry name" value="MsbB"/>
    <property type="match status" value="1"/>
</dbReference>